<feature type="region of interest" description="Disordered" evidence="1">
    <location>
        <begin position="152"/>
        <end position="259"/>
    </location>
</feature>
<feature type="compositionally biased region" description="Basic residues" evidence="1">
    <location>
        <begin position="213"/>
        <end position="222"/>
    </location>
</feature>
<dbReference type="RefSeq" id="XP_018281767.1">
    <property type="nucleotide sequence ID" value="XM_018419607.1"/>
</dbReference>
<evidence type="ECO:0000313" key="3">
    <source>
        <dbReference type="Proteomes" id="UP000053611"/>
    </source>
</evidence>
<feature type="region of interest" description="Disordered" evidence="1">
    <location>
        <begin position="82"/>
        <end position="116"/>
    </location>
</feature>
<feature type="region of interest" description="Disordered" evidence="1">
    <location>
        <begin position="1"/>
        <end position="22"/>
    </location>
</feature>
<evidence type="ECO:0000313" key="2">
    <source>
        <dbReference type="EMBL" id="KLT45276.1"/>
    </source>
</evidence>
<protein>
    <submittedName>
        <fullName evidence="2">Uncharacterized protein</fullName>
    </submittedName>
</protein>
<name>A0A0J0XW29_9TREE</name>
<gene>
    <name evidence="2" type="ORF">CC85DRAFT_154363</name>
</gene>
<keyword evidence="3" id="KW-1185">Reference proteome</keyword>
<evidence type="ECO:0000256" key="1">
    <source>
        <dbReference type="SAM" id="MobiDB-lite"/>
    </source>
</evidence>
<feature type="compositionally biased region" description="Basic residues" evidence="1">
    <location>
        <begin position="95"/>
        <end position="113"/>
    </location>
</feature>
<accession>A0A0J0XW29</accession>
<proteinExistence type="predicted"/>
<organism evidence="2 3">
    <name type="scientific">Cutaneotrichosporon oleaginosum</name>
    <dbReference type="NCBI Taxonomy" id="879819"/>
    <lineage>
        <taxon>Eukaryota</taxon>
        <taxon>Fungi</taxon>
        <taxon>Dikarya</taxon>
        <taxon>Basidiomycota</taxon>
        <taxon>Agaricomycotina</taxon>
        <taxon>Tremellomycetes</taxon>
        <taxon>Trichosporonales</taxon>
        <taxon>Trichosporonaceae</taxon>
        <taxon>Cutaneotrichosporon</taxon>
    </lineage>
</organism>
<dbReference type="EMBL" id="KQ087182">
    <property type="protein sequence ID" value="KLT45276.1"/>
    <property type="molecule type" value="Genomic_DNA"/>
</dbReference>
<dbReference type="GeneID" id="28980210"/>
<feature type="compositionally biased region" description="Basic and acidic residues" evidence="1">
    <location>
        <begin position="162"/>
        <end position="171"/>
    </location>
</feature>
<dbReference type="AlphaFoldDB" id="A0A0J0XW29"/>
<sequence>MSEMTRQVSDAEVSCSPADSMKQRDEEVEATLFILSNSVVEWSSYNCGRVASWSRISRPPHTPCAFPQLSAHVATISLLQHHYHRSQSRPDASQSRRRARPISPARRSRRPRRTYQLSPPLRLCCHHPRLPPRHRVLHPHRTRAWLAGGGSAHAAQMAMEGQRSHDHDERGPIAPKQPWRDRVHYRPPHLTSPRRVPASSLHPITSANTQPAHRGHWRRQRGRSPSTAHWPPLVSRRAHSARRSERSTGDRGRTFQPST</sequence>
<reference evidence="2 3" key="1">
    <citation type="submission" date="2015-03" db="EMBL/GenBank/DDBJ databases">
        <title>Genomics and transcriptomics of the oil-accumulating basidiomycete yeast T. oleaginosus allow insights into substrate utilization and the diverse evolutionary trajectories of mating systems in fungi.</title>
        <authorList>
            <consortium name="DOE Joint Genome Institute"/>
            <person name="Kourist R."/>
            <person name="Kracht O."/>
            <person name="Bracharz F."/>
            <person name="Lipzen A."/>
            <person name="Nolan M."/>
            <person name="Ohm R."/>
            <person name="Grigoriev I."/>
            <person name="Sun S."/>
            <person name="Heitman J."/>
            <person name="Bruck T."/>
            <person name="Nowrousian M."/>
        </authorList>
    </citation>
    <scope>NUCLEOTIDE SEQUENCE [LARGE SCALE GENOMIC DNA]</scope>
    <source>
        <strain evidence="2 3">IBC0246</strain>
    </source>
</reference>
<feature type="compositionally biased region" description="Polar residues" evidence="1">
    <location>
        <begin position="202"/>
        <end position="211"/>
    </location>
</feature>
<dbReference type="Proteomes" id="UP000053611">
    <property type="component" value="Unassembled WGS sequence"/>
</dbReference>
<feature type="compositionally biased region" description="Basic and acidic residues" evidence="1">
    <location>
        <begin position="242"/>
        <end position="253"/>
    </location>
</feature>